<reference evidence="5" key="2">
    <citation type="submission" date="2021-04" db="EMBL/GenBank/DDBJ databases">
        <authorList>
            <person name="Gilroy R."/>
        </authorList>
    </citation>
    <scope>NUCLEOTIDE SEQUENCE</scope>
    <source>
        <strain evidence="5">5032</strain>
    </source>
</reference>
<reference evidence="5" key="1">
    <citation type="journal article" date="2021" name="PeerJ">
        <title>Extensive microbial diversity within the chicken gut microbiome revealed by metagenomics and culture.</title>
        <authorList>
            <person name="Gilroy R."/>
            <person name="Ravi A."/>
            <person name="Getino M."/>
            <person name="Pursley I."/>
            <person name="Horton D.L."/>
            <person name="Alikhan N.F."/>
            <person name="Baker D."/>
            <person name="Gharbi K."/>
            <person name="Hall N."/>
            <person name="Watson M."/>
            <person name="Adriaenssens E.M."/>
            <person name="Foster-Nyarko E."/>
            <person name="Jarju S."/>
            <person name="Secka A."/>
            <person name="Antonio M."/>
            <person name="Oren A."/>
            <person name="Chaudhuri R.R."/>
            <person name="La Ragione R."/>
            <person name="Hildebrand F."/>
            <person name="Pallen M.J."/>
        </authorList>
    </citation>
    <scope>NUCLEOTIDE SEQUENCE</scope>
    <source>
        <strain evidence="5">5032</strain>
    </source>
</reference>
<organism evidence="5 6">
    <name type="scientific">Candidatus Desulfovibrio intestinavium</name>
    <dbReference type="NCBI Taxonomy" id="2838534"/>
    <lineage>
        <taxon>Bacteria</taxon>
        <taxon>Pseudomonadati</taxon>
        <taxon>Thermodesulfobacteriota</taxon>
        <taxon>Desulfovibrionia</taxon>
        <taxon>Desulfovibrionales</taxon>
        <taxon>Desulfovibrionaceae</taxon>
        <taxon>Desulfovibrio</taxon>
    </lineage>
</organism>
<dbReference type="InterPro" id="IPR038404">
    <property type="entry name" value="TRAP_DctP_sf"/>
</dbReference>
<dbReference type="Pfam" id="PF03480">
    <property type="entry name" value="DctP"/>
    <property type="match status" value="1"/>
</dbReference>
<accession>A0A9D2KSF7</accession>
<name>A0A9D2KSF7_9BACT</name>
<dbReference type="AlphaFoldDB" id="A0A9D2KSF7"/>
<dbReference type="Gene3D" id="3.40.190.170">
    <property type="entry name" value="Bacterial extracellular solute-binding protein, family 7"/>
    <property type="match status" value="1"/>
</dbReference>
<dbReference type="NCBIfam" id="NF037995">
    <property type="entry name" value="TRAP_S1"/>
    <property type="match status" value="1"/>
</dbReference>
<protein>
    <submittedName>
        <fullName evidence="5">TRAP transporter substrate-binding protein DctP</fullName>
    </submittedName>
</protein>
<keyword evidence="2" id="KW-0813">Transport</keyword>
<evidence type="ECO:0000256" key="4">
    <source>
        <dbReference type="SAM" id="SignalP"/>
    </source>
</evidence>
<dbReference type="Proteomes" id="UP000823821">
    <property type="component" value="Unassembled WGS sequence"/>
</dbReference>
<gene>
    <name evidence="5" type="primary">dctP</name>
    <name evidence="5" type="ORF">H9784_09910</name>
</gene>
<keyword evidence="3 4" id="KW-0732">Signal</keyword>
<comment type="similarity">
    <text evidence="1">Belongs to the bacterial solute-binding protein 7 family.</text>
</comment>
<dbReference type="GO" id="GO:0055085">
    <property type="term" value="P:transmembrane transport"/>
    <property type="evidence" value="ECO:0007669"/>
    <property type="project" value="InterPro"/>
</dbReference>
<dbReference type="InterPro" id="IPR018389">
    <property type="entry name" value="DctP_fam"/>
</dbReference>
<sequence>MKLLQTMICTLAVCALVLGGLSESVKAEPKEIKLLFPEPFSAASSYAEGQAVGIYYGALDFYMQNHPALRGKFKMRWVGDVVKSPADALNAVATGAGQITYTLPQFIEQFDPDWRIITTPGMFVDMAHFLRAMSTPEWKAKQEMLEKNCGFKILKWTNSIGHFYLWTKTGPADTLKALRNQKIRYAGQQSYAVAFNKLGLVGVALPYTEVVSALQTNMIEGLTNDIFGYTYYDLPRQTKYMLPVPFGFGPQALVVNAEWWNNLPKEQRDAINFVVQCTDVHQYFEAEEKRILKWWDENPGTELVKLTPEARAEWDAALAEAAAEFTKDADPALLKAIRDNK</sequence>
<dbReference type="PANTHER" id="PTHR33376">
    <property type="match status" value="1"/>
</dbReference>
<feature type="chain" id="PRO_5039151051" evidence="4">
    <location>
        <begin position="28"/>
        <end position="341"/>
    </location>
</feature>
<evidence type="ECO:0000256" key="2">
    <source>
        <dbReference type="ARBA" id="ARBA00022448"/>
    </source>
</evidence>
<feature type="signal peptide" evidence="4">
    <location>
        <begin position="1"/>
        <end position="27"/>
    </location>
</feature>
<evidence type="ECO:0000256" key="3">
    <source>
        <dbReference type="ARBA" id="ARBA00022729"/>
    </source>
</evidence>
<comment type="caution">
    <text evidence="5">The sequence shown here is derived from an EMBL/GenBank/DDBJ whole genome shotgun (WGS) entry which is preliminary data.</text>
</comment>
<dbReference type="PANTHER" id="PTHR33376:SF7">
    <property type="entry name" value="C4-DICARBOXYLATE-BINDING PROTEIN DCTB"/>
    <property type="match status" value="1"/>
</dbReference>
<evidence type="ECO:0000313" key="6">
    <source>
        <dbReference type="Proteomes" id="UP000823821"/>
    </source>
</evidence>
<evidence type="ECO:0000313" key="5">
    <source>
        <dbReference type="EMBL" id="HJA79860.1"/>
    </source>
</evidence>
<evidence type="ECO:0000256" key="1">
    <source>
        <dbReference type="ARBA" id="ARBA00009023"/>
    </source>
</evidence>
<dbReference type="EMBL" id="DWZD01000051">
    <property type="protein sequence ID" value="HJA79860.1"/>
    <property type="molecule type" value="Genomic_DNA"/>
</dbReference>
<proteinExistence type="inferred from homology"/>